<dbReference type="CDD" id="cd03411">
    <property type="entry name" value="Ferrochelatase_N"/>
    <property type="match status" value="1"/>
</dbReference>
<keyword evidence="13" id="KW-1185">Reference proteome</keyword>
<evidence type="ECO:0000313" key="13">
    <source>
        <dbReference type="Proteomes" id="UP000249299"/>
    </source>
</evidence>
<feature type="region of interest" description="Disordered" evidence="11">
    <location>
        <begin position="1"/>
        <end position="29"/>
    </location>
</feature>
<evidence type="ECO:0000256" key="5">
    <source>
        <dbReference type="ARBA" id="ARBA00023133"/>
    </source>
</evidence>
<accession>A0A327JL18</accession>
<dbReference type="InterPro" id="IPR033644">
    <property type="entry name" value="Ferrochelatase_C"/>
</dbReference>
<dbReference type="Gene3D" id="3.40.50.1400">
    <property type="match status" value="2"/>
</dbReference>
<evidence type="ECO:0000256" key="1">
    <source>
        <dbReference type="ARBA" id="ARBA00007718"/>
    </source>
</evidence>
<comment type="pathway">
    <text evidence="9 10">Porphyrin-containing compound metabolism; protoheme biosynthesis; protoheme from protoporphyrin-IX: step 1/1.</text>
</comment>
<keyword evidence="5 9" id="KW-0350">Heme biosynthesis</keyword>
<protein>
    <recommendedName>
        <fullName evidence="9 10">Ferrochelatase</fullName>
        <ecNumber evidence="9 10">4.98.1.1</ecNumber>
    </recommendedName>
    <alternativeName>
        <fullName evidence="9">Heme synthase</fullName>
    </alternativeName>
    <alternativeName>
        <fullName evidence="9">Protoheme ferro-lyase</fullName>
    </alternativeName>
</protein>
<dbReference type="GO" id="GO:0004325">
    <property type="term" value="F:ferrochelatase activity"/>
    <property type="evidence" value="ECO:0007669"/>
    <property type="project" value="UniProtKB-UniRule"/>
</dbReference>
<dbReference type="InterPro" id="IPR019772">
    <property type="entry name" value="Ferrochelatase_AS"/>
</dbReference>
<dbReference type="InterPro" id="IPR001015">
    <property type="entry name" value="Ferrochelatase"/>
</dbReference>
<feature type="binding site" evidence="9">
    <location>
        <position position="241"/>
    </location>
    <ligand>
        <name>Fe(2+)</name>
        <dbReference type="ChEBI" id="CHEBI:29033"/>
    </ligand>
</feature>
<keyword evidence="3 9" id="KW-0479">Metal-binding</keyword>
<dbReference type="AlphaFoldDB" id="A0A327JL18"/>
<comment type="subcellular location">
    <subcellularLocation>
        <location evidence="9 10">Cytoplasm</location>
    </subcellularLocation>
</comment>
<dbReference type="EC" id="4.98.1.1" evidence="9 10"/>
<evidence type="ECO:0000256" key="9">
    <source>
        <dbReference type="HAMAP-Rule" id="MF_00323"/>
    </source>
</evidence>
<organism evidence="12 13">
    <name type="scientific">Rhodobium orientis</name>
    <dbReference type="NCBI Taxonomy" id="34017"/>
    <lineage>
        <taxon>Bacteria</taxon>
        <taxon>Pseudomonadati</taxon>
        <taxon>Pseudomonadota</taxon>
        <taxon>Alphaproteobacteria</taxon>
        <taxon>Hyphomicrobiales</taxon>
        <taxon>Rhodobiaceae</taxon>
        <taxon>Rhodobium</taxon>
    </lineage>
</organism>
<dbReference type="InterPro" id="IPR033659">
    <property type="entry name" value="Ferrochelatase_N"/>
</dbReference>
<keyword evidence="4 9" id="KW-0408">Iron</keyword>
<dbReference type="PANTHER" id="PTHR11108:SF1">
    <property type="entry name" value="FERROCHELATASE, MITOCHONDRIAL"/>
    <property type="match status" value="1"/>
</dbReference>
<evidence type="ECO:0000256" key="7">
    <source>
        <dbReference type="ARBA" id="ARBA00023244"/>
    </source>
</evidence>
<keyword evidence="6 9" id="KW-0456">Lyase</keyword>
<comment type="similarity">
    <text evidence="1 9 10">Belongs to the ferrochelatase family.</text>
</comment>
<comment type="caution">
    <text evidence="12">The sequence shown here is derived from an EMBL/GenBank/DDBJ whole genome shotgun (WGS) entry which is preliminary data.</text>
</comment>
<comment type="function">
    <text evidence="9 10">Catalyzes the ferrous insertion into protoporphyrin IX.</text>
</comment>
<comment type="catalytic activity">
    <reaction evidence="8">
        <text>Fe-coproporphyrin III + 2 H(+) = coproporphyrin III + Fe(2+)</text>
        <dbReference type="Rhea" id="RHEA:49572"/>
        <dbReference type="ChEBI" id="CHEBI:15378"/>
        <dbReference type="ChEBI" id="CHEBI:29033"/>
        <dbReference type="ChEBI" id="CHEBI:68438"/>
        <dbReference type="ChEBI" id="CHEBI:131725"/>
        <dbReference type="EC" id="4.99.1.9"/>
    </reaction>
    <physiologicalReaction direction="right-to-left" evidence="8">
        <dbReference type="Rhea" id="RHEA:49574"/>
    </physiologicalReaction>
</comment>
<evidence type="ECO:0000256" key="8">
    <source>
        <dbReference type="ARBA" id="ARBA00024536"/>
    </source>
</evidence>
<evidence type="ECO:0000256" key="2">
    <source>
        <dbReference type="ARBA" id="ARBA00022490"/>
    </source>
</evidence>
<dbReference type="Proteomes" id="UP000249299">
    <property type="component" value="Unassembled WGS sequence"/>
</dbReference>
<keyword evidence="2 9" id="KW-0963">Cytoplasm</keyword>
<name>A0A327JL18_9HYPH</name>
<evidence type="ECO:0000256" key="10">
    <source>
        <dbReference type="RuleBase" id="RU000607"/>
    </source>
</evidence>
<feature type="binding site" evidence="9">
    <location>
        <position position="322"/>
    </location>
    <ligand>
        <name>Fe(2+)</name>
        <dbReference type="ChEBI" id="CHEBI:29033"/>
    </ligand>
</feature>
<evidence type="ECO:0000256" key="3">
    <source>
        <dbReference type="ARBA" id="ARBA00022723"/>
    </source>
</evidence>
<dbReference type="GO" id="GO:0046872">
    <property type="term" value="F:metal ion binding"/>
    <property type="evidence" value="ECO:0007669"/>
    <property type="project" value="UniProtKB-KW"/>
</dbReference>
<dbReference type="EMBL" id="NPEV01000037">
    <property type="protein sequence ID" value="RAI26024.1"/>
    <property type="molecule type" value="Genomic_DNA"/>
</dbReference>
<comment type="catalytic activity">
    <reaction evidence="9 10">
        <text>heme b + 2 H(+) = protoporphyrin IX + Fe(2+)</text>
        <dbReference type="Rhea" id="RHEA:22584"/>
        <dbReference type="ChEBI" id="CHEBI:15378"/>
        <dbReference type="ChEBI" id="CHEBI:29033"/>
        <dbReference type="ChEBI" id="CHEBI:57306"/>
        <dbReference type="ChEBI" id="CHEBI:60344"/>
        <dbReference type="EC" id="4.98.1.1"/>
    </reaction>
</comment>
<dbReference type="GO" id="GO:0005737">
    <property type="term" value="C:cytoplasm"/>
    <property type="evidence" value="ECO:0007669"/>
    <property type="project" value="UniProtKB-SubCell"/>
</dbReference>
<evidence type="ECO:0000256" key="6">
    <source>
        <dbReference type="ARBA" id="ARBA00023239"/>
    </source>
</evidence>
<reference evidence="12 13" key="1">
    <citation type="submission" date="2017-07" db="EMBL/GenBank/DDBJ databases">
        <title>Draft Genome Sequences of Select Purple Nonsulfur Bacteria.</title>
        <authorList>
            <person name="Lasarre B."/>
            <person name="Mckinlay J.B."/>
        </authorList>
    </citation>
    <scope>NUCLEOTIDE SEQUENCE [LARGE SCALE GENOMIC DNA]</scope>
    <source>
        <strain evidence="12 13">DSM 11290</strain>
    </source>
</reference>
<evidence type="ECO:0000313" key="12">
    <source>
        <dbReference type="EMBL" id="RAI26024.1"/>
    </source>
</evidence>
<dbReference type="NCBIfam" id="TIGR00109">
    <property type="entry name" value="hemH"/>
    <property type="match status" value="1"/>
</dbReference>
<keyword evidence="7 9" id="KW-0627">Porphyrin biosynthesis</keyword>
<sequence>MFRSLEFGNGAKIVAQDQGNGSNGSGPSRRAIRFPDGHEEIAAGRIGVLLVNLGTPDGTDYWSMRRYLKEFLSDRRVVEAPRLIWWPVLNGIILSTRPQKSGALYDKVWNTERNESPLRTITRSQGEKLGADLARTDPRIIVDWAMRYGNPSIAEKLDALTAAGAERLLIVPLYPQYSAATTATVNDKAFEALSQMRWQPAVRTAPPYHDDPAYIEALAASTKKHLAALDFEPDIVLASFHGIPKSYFEKGDPYHCQCQKTVRLLREVLGWGPEKLMVTFQSRFGREEWLKPYTDETVARLAREGVRKMAVIMPGFAADCLETLEEIAGENAEIFEENGGEHFAALPCLNDSEEGMAVIKAVVLRELSGWI</sequence>
<dbReference type="PANTHER" id="PTHR11108">
    <property type="entry name" value="FERROCHELATASE"/>
    <property type="match status" value="1"/>
</dbReference>
<dbReference type="FunFam" id="3.40.50.1400:FF:000002">
    <property type="entry name" value="Ferrochelatase"/>
    <property type="match status" value="1"/>
</dbReference>
<dbReference type="OrthoDB" id="9809741at2"/>
<dbReference type="SUPFAM" id="SSF53800">
    <property type="entry name" value="Chelatase"/>
    <property type="match status" value="1"/>
</dbReference>
<dbReference type="PROSITE" id="PS00534">
    <property type="entry name" value="FERROCHELATASE"/>
    <property type="match status" value="1"/>
</dbReference>
<dbReference type="Pfam" id="PF00762">
    <property type="entry name" value="Ferrochelatase"/>
    <property type="match status" value="1"/>
</dbReference>
<dbReference type="UniPathway" id="UPA00252">
    <property type="reaction ID" value="UER00325"/>
</dbReference>
<dbReference type="HAMAP" id="MF_00323">
    <property type="entry name" value="Ferrochelatase"/>
    <property type="match status" value="1"/>
</dbReference>
<evidence type="ECO:0000256" key="4">
    <source>
        <dbReference type="ARBA" id="ARBA00023004"/>
    </source>
</evidence>
<proteinExistence type="inferred from homology"/>
<gene>
    <name evidence="9" type="primary">hemH</name>
    <name evidence="12" type="ORF">CH339_15840</name>
</gene>
<evidence type="ECO:0000256" key="11">
    <source>
        <dbReference type="SAM" id="MobiDB-lite"/>
    </source>
</evidence>
<dbReference type="CDD" id="cd00419">
    <property type="entry name" value="Ferrochelatase_C"/>
    <property type="match status" value="1"/>
</dbReference>
<dbReference type="GO" id="GO:0006783">
    <property type="term" value="P:heme biosynthetic process"/>
    <property type="evidence" value="ECO:0007669"/>
    <property type="project" value="UniProtKB-UniRule"/>
</dbReference>